<feature type="transmembrane region" description="Helical" evidence="11">
    <location>
        <begin position="98"/>
        <end position="123"/>
    </location>
</feature>
<dbReference type="Pfam" id="PF02537">
    <property type="entry name" value="CRCB"/>
    <property type="match status" value="1"/>
</dbReference>
<comment type="activity regulation">
    <text evidence="11">Na(+) is not transported, but it plays an essential structural role and its presence is essential for fluoride channel function.</text>
</comment>
<feature type="binding site" evidence="11">
    <location>
        <position position="78"/>
    </location>
    <ligand>
        <name>Na(+)</name>
        <dbReference type="ChEBI" id="CHEBI:29101"/>
        <note>structural</note>
    </ligand>
</feature>
<name>A0ABY5E3Q0_9BACT</name>
<evidence type="ECO:0000256" key="10">
    <source>
        <dbReference type="ARBA" id="ARBA00035585"/>
    </source>
</evidence>
<keyword evidence="7 11" id="KW-0472">Membrane</keyword>
<evidence type="ECO:0000256" key="11">
    <source>
        <dbReference type="HAMAP-Rule" id="MF_00454"/>
    </source>
</evidence>
<keyword evidence="4 11" id="KW-0812">Transmembrane</keyword>
<evidence type="ECO:0000256" key="5">
    <source>
        <dbReference type="ARBA" id="ARBA00022989"/>
    </source>
</evidence>
<accession>A0ABY5E3Q0</accession>
<reference evidence="12" key="1">
    <citation type="submission" date="2022-07" db="EMBL/GenBank/DDBJ databases">
        <title>Arcobacter roscoffensis sp. nov., a marine bacterium isolated from coastal seawater collected from Roscoff, France.</title>
        <authorList>
            <person name="Pascual J."/>
            <person name="Lepeaux C."/>
            <person name="Methner A."/>
            <person name="Overmann J."/>
        </authorList>
    </citation>
    <scope>NUCLEOTIDE SEQUENCE</scope>
    <source>
        <strain evidence="12">ARW1-2F2</strain>
    </source>
</reference>
<evidence type="ECO:0000313" key="12">
    <source>
        <dbReference type="EMBL" id="UTJ06782.1"/>
    </source>
</evidence>
<keyword evidence="2 11" id="KW-1003">Cell membrane</keyword>
<keyword evidence="13" id="KW-1185">Reference proteome</keyword>
<evidence type="ECO:0000256" key="3">
    <source>
        <dbReference type="ARBA" id="ARBA00022519"/>
    </source>
</evidence>
<evidence type="ECO:0000256" key="9">
    <source>
        <dbReference type="ARBA" id="ARBA00035120"/>
    </source>
</evidence>
<evidence type="ECO:0000256" key="2">
    <source>
        <dbReference type="ARBA" id="ARBA00022475"/>
    </source>
</evidence>
<evidence type="ECO:0000256" key="1">
    <source>
        <dbReference type="ARBA" id="ARBA00004651"/>
    </source>
</evidence>
<dbReference type="RefSeq" id="WP_254576961.1">
    <property type="nucleotide sequence ID" value="NZ_CP100595.1"/>
</dbReference>
<evidence type="ECO:0000256" key="7">
    <source>
        <dbReference type="ARBA" id="ARBA00023136"/>
    </source>
</evidence>
<comment type="subcellular location">
    <subcellularLocation>
        <location evidence="1 11">Cell membrane</location>
        <topology evidence="1 11">Multi-pass membrane protein</topology>
    </subcellularLocation>
</comment>
<evidence type="ECO:0000256" key="8">
    <source>
        <dbReference type="ARBA" id="ARBA00023303"/>
    </source>
</evidence>
<feature type="transmembrane region" description="Helical" evidence="11">
    <location>
        <begin position="71"/>
        <end position="92"/>
    </location>
</feature>
<feature type="transmembrane region" description="Helical" evidence="11">
    <location>
        <begin position="39"/>
        <end position="59"/>
    </location>
</feature>
<keyword evidence="8 11" id="KW-0407">Ion channel</keyword>
<dbReference type="InterPro" id="IPR003691">
    <property type="entry name" value="FluC"/>
</dbReference>
<keyword evidence="6 11" id="KW-0406">Ion transport</keyword>
<sequence>MSLSWQTILAIGTGGFLGAIARAYSVHLSNKYIPLEFPVGVLLVNIVGSFLIGLLFAYFNYFTINDSLKAFLTTGFLGALTTYSTFAIESYLLFNTSIFLAISNMFLNLLGTVLAAGSAYKLLNFFLK</sequence>
<organism evidence="12 13">
    <name type="scientific">Arcobacter roscoffensis</name>
    <dbReference type="NCBI Taxonomy" id="2961520"/>
    <lineage>
        <taxon>Bacteria</taxon>
        <taxon>Pseudomonadati</taxon>
        <taxon>Campylobacterota</taxon>
        <taxon>Epsilonproteobacteria</taxon>
        <taxon>Campylobacterales</taxon>
        <taxon>Arcobacteraceae</taxon>
        <taxon>Arcobacter</taxon>
    </lineage>
</organism>
<keyword evidence="11" id="KW-0813">Transport</keyword>
<comment type="function">
    <text evidence="11">Fluoride-specific ion channel. Important for reducing fluoride concentration in the cell, thus reducing its toxicity.</text>
</comment>
<dbReference type="HAMAP" id="MF_00454">
    <property type="entry name" value="FluC"/>
    <property type="match status" value="1"/>
</dbReference>
<keyword evidence="3" id="KW-0997">Cell inner membrane</keyword>
<evidence type="ECO:0000313" key="13">
    <source>
        <dbReference type="Proteomes" id="UP001060012"/>
    </source>
</evidence>
<dbReference type="PANTHER" id="PTHR28259:SF1">
    <property type="entry name" value="FLUORIDE EXPORT PROTEIN 1-RELATED"/>
    <property type="match status" value="1"/>
</dbReference>
<evidence type="ECO:0000256" key="4">
    <source>
        <dbReference type="ARBA" id="ARBA00022692"/>
    </source>
</evidence>
<comment type="catalytic activity">
    <reaction evidence="10">
        <text>fluoride(in) = fluoride(out)</text>
        <dbReference type="Rhea" id="RHEA:76159"/>
        <dbReference type="ChEBI" id="CHEBI:17051"/>
    </reaction>
    <physiologicalReaction direction="left-to-right" evidence="10">
        <dbReference type="Rhea" id="RHEA:76160"/>
    </physiologicalReaction>
</comment>
<dbReference type="PANTHER" id="PTHR28259">
    <property type="entry name" value="FLUORIDE EXPORT PROTEIN 1-RELATED"/>
    <property type="match status" value="1"/>
</dbReference>
<gene>
    <name evidence="11" type="primary">fluC</name>
    <name evidence="11" type="synonym">crcB</name>
    <name evidence="12" type="ORF">NJU99_01475</name>
</gene>
<keyword evidence="5 11" id="KW-1133">Transmembrane helix</keyword>
<evidence type="ECO:0000256" key="6">
    <source>
        <dbReference type="ARBA" id="ARBA00023065"/>
    </source>
</evidence>
<protein>
    <recommendedName>
        <fullName evidence="11">Fluoride-specific ion channel FluC</fullName>
    </recommendedName>
</protein>
<feature type="binding site" evidence="11">
    <location>
        <position position="81"/>
    </location>
    <ligand>
        <name>Na(+)</name>
        <dbReference type="ChEBI" id="CHEBI:29101"/>
        <note>structural</note>
    </ligand>
</feature>
<proteinExistence type="inferred from homology"/>
<keyword evidence="11" id="KW-0479">Metal-binding</keyword>
<comment type="similarity">
    <text evidence="9 11">Belongs to the fluoride channel Fluc/FEX (TC 1.A.43) family.</text>
</comment>
<dbReference type="EMBL" id="CP100595">
    <property type="protein sequence ID" value="UTJ06782.1"/>
    <property type="molecule type" value="Genomic_DNA"/>
</dbReference>
<dbReference type="Proteomes" id="UP001060012">
    <property type="component" value="Chromosome"/>
</dbReference>
<keyword evidence="11" id="KW-0915">Sodium</keyword>